<keyword evidence="5" id="KW-1003">Cell membrane</keyword>
<feature type="transmembrane region" description="Helical" evidence="5">
    <location>
        <begin position="250"/>
        <end position="267"/>
    </location>
</feature>
<evidence type="ECO:0000313" key="7">
    <source>
        <dbReference type="Proteomes" id="UP000198963"/>
    </source>
</evidence>
<feature type="transmembrane region" description="Helical" evidence="5">
    <location>
        <begin position="74"/>
        <end position="93"/>
    </location>
</feature>
<evidence type="ECO:0000256" key="4">
    <source>
        <dbReference type="ARBA" id="ARBA00023136"/>
    </source>
</evidence>
<dbReference type="EMBL" id="LT629774">
    <property type="protein sequence ID" value="SDS06905.1"/>
    <property type="molecule type" value="Genomic_DNA"/>
</dbReference>
<evidence type="ECO:0000313" key="6">
    <source>
        <dbReference type="EMBL" id="SDS06905.1"/>
    </source>
</evidence>
<dbReference type="PANTHER" id="PTHR43701">
    <property type="entry name" value="MEMBRANE TRANSPORTER PROTEIN MJ0441-RELATED"/>
    <property type="match status" value="1"/>
</dbReference>
<keyword evidence="2 5" id="KW-0812">Transmembrane</keyword>
<comment type="similarity">
    <text evidence="5">Belongs to the 4-toluene sulfonate uptake permease (TSUP) (TC 2.A.102) family.</text>
</comment>
<accession>A0A1H1P7F6</accession>
<feature type="transmembrane region" description="Helical" evidence="5">
    <location>
        <begin position="6"/>
        <end position="26"/>
    </location>
</feature>
<dbReference type="STRING" id="1249933.SAMN04489797_0791"/>
<name>A0A1H1P7F6_9FLAO</name>
<gene>
    <name evidence="6" type="ORF">SAMN04489797_0791</name>
</gene>
<evidence type="ECO:0000256" key="5">
    <source>
        <dbReference type="RuleBase" id="RU363041"/>
    </source>
</evidence>
<dbReference type="InterPro" id="IPR002781">
    <property type="entry name" value="TM_pro_TauE-like"/>
</dbReference>
<feature type="transmembrane region" description="Helical" evidence="5">
    <location>
        <begin position="220"/>
        <end position="238"/>
    </location>
</feature>
<evidence type="ECO:0000256" key="3">
    <source>
        <dbReference type="ARBA" id="ARBA00022989"/>
    </source>
</evidence>
<reference evidence="6 7" key="1">
    <citation type="submission" date="2016-10" db="EMBL/GenBank/DDBJ databases">
        <authorList>
            <person name="Varghese N."/>
            <person name="Submissions S."/>
        </authorList>
    </citation>
    <scope>NUCLEOTIDE SEQUENCE [LARGE SCALE GENOMIC DNA]</scope>
    <source>
        <strain evidence="6 7">RHA_55</strain>
    </source>
</reference>
<keyword evidence="7" id="KW-1185">Reference proteome</keyword>
<proteinExistence type="inferred from homology"/>
<dbReference type="InterPro" id="IPR051598">
    <property type="entry name" value="TSUP/Inactive_protease-like"/>
</dbReference>
<dbReference type="GO" id="GO:0005886">
    <property type="term" value="C:plasma membrane"/>
    <property type="evidence" value="ECO:0007669"/>
    <property type="project" value="UniProtKB-SubCell"/>
</dbReference>
<feature type="transmembrane region" description="Helical" evidence="5">
    <location>
        <begin position="113"/>
        <end position="131"/>
    </location>
</feature>
<evidence type="ECO:0000256" key="1">
    <source>
        <dbReference type="ARBA" id="ARBA00004141"/>
    </source>
</evidence>
<dbReference type="PANTHER" id="PTHR43701:SF2">
    <property type="entry name" value="MEMBRANE TRANSPORTER PROTEIN YJNA-RELATED"/>
    <property type="match status" value="1"/>
</dbReference>
<keyword evidence="3 5" id="KW-1133">Transmembrane helix</keyword>
<sequence>MEFIEIIGYVGALIVGLVLGLIGGGGSILTVPILVYFLGFSPIVATGYSLFIVGSTALIGTLRNIKKNTIDFKTALIFAIPSILTVFLVRRIVIPNLPEVLFSIGDFSLTNSLFIMLLFAVIMLLAGWSMIKSKVINSDDTINNFDNTHYFAIGTQAIGIGALAGLVGAGGGFLIVPALVLLVKLPIKKAISTSLFIIAIQSLIGFLGDINKTTNIDWTFLVTFTVISIVGIFIGLALSKKISPKKLKRGFGYFTIVMAIYIMFKELF</sequence>
<dbReference type="AlphaFoldDB" id="A0A1H1P7F6"/>
<dbReference type="Proteomes" id="UP000198963">
    <property type="component" value="Chromosome I"/>
</dbReference>
<feature type="transmembrane region" description="Helical" evidence="5">
    <location>
        <begin position="33"/>
        <end position="54"/>
    </location>
</feature>
<protein>
    <recommendedName>
        <fullName evidence="5">Probable membrane transporter protein</fullName>
    </recommendedName>
</protein>
<comment type="subcellular location">
    <subcellularLocation>
        <location evidence="5">Cell membrane</location>
        <topology evidence="5">Multi-pass membrane protein</topology>
    </subcellularLocation>
    <subcellularLocation>
        <location evidence="1">Membrane</location>
        <topology evidence="1">Multi-pass membrane protein</topology>
    </subcellularLocation>
</comment>
<evidence type="ECO:0000256" key="2">
    <source>
        <dbReference type="ARBA" id="ARBA00022692"/>
    </source>
</evidence>
<dbReference type="Pfam" id="PF01925">
    <property type="entry name" value="TauE"/>
    <property type="match status" value="1"/>
</dbReference>
<dbReference type="RefSeq" id="WP_092444470.1">
    <property type="nucleotide sequence ID" value="NZ_JBLXAG010000003.1"/>
</dbReference>
<feature type="transmembrane region" description="Helical" evidence="5">
    <location>
        <begin position="151"/>
        <end position="183"/>
    </location>
</feature>
<keyword evidence="4 5" id="KW-0472">Membrane</keyword>
<organism evidence="6 7">
    <name type="scientific">Winogradskyella sediminis</name>
    <dbReference type="NCBI Taxonomy" id="1382466"/>
    <lineage>
        <taxon>Bacteria</taxon>
        <taxon>Pseudomonadati</taxon>
        <taxon>Bacteroidota</taxon>
        <taxon>Flavobacteriia</taxon>
        <taxon>Flavobacteriales</taxon>
        <taxon>Flavobacteriaceae</taxon>
        <taxon>Winogradskyella</taxon>
    </lineage>
</organism>